<dbReference type="InterPro" id="IPR051732">
    <property type="entry name" value="USF"/>
</dbReference>
<keyword evidence="3" id="KW-0804">Transcription</keyword>
<gene>
    <name evidence="7" type="ORF">G210_5486</name>
</gene>
<dbReference type="Proteomes" id="UP000011777">
    <property type="component" value="Unassembled WGS sequence"/>
</dbReference>
<keyword evidence="4" id="KW-0539">Nucleus</keyword>
<dbReference type="OMA" id="RRNSAFH"/>
<accession>M3JC19</accession>
<evidence type="ECO:0000256" key="2">
    <source>
        <dbReference type="ARBA" id="ARBA00023015"/>
    </source>
</evidence>
<feature type="region of interest" description="Disordered" evidence="5">
    <location>
        <begin position="146"/>
        <end position="191"/>
    </location>
</feature>
<dbReference type="PROSITE" id="PS50888">
    <property type="entry name" value="BHLH"/>
    <property type="match status" value="1"/>
</dbReference>
<dbReference type="GO" id="GO:0005634">
    <property type="term" value="C:nucleus"/>
    <property type="evidence" value="ECO:0007669"/>
    <property type="project" value="UniProtKB-SubCell"/>
</dbReference>
<name>M3JC19_CANMX</name>
<keyword evidence="2" id="KW-0805">Transcription regulation</keyword>
<evidence type="ECO:0000256" key="4">
    <source>
        <dbReference type="ARBA" id="ARBA00023242"/>
    </source>
</evidence>
<organism evidence="7 8">
    <name type="scientific">Candida maltosa (strain Xu316)</name>
    <name type="common">Yeast</name>
    <dbReference type="NCBI Taxonomy" id="1245528"/>
    <lineage>
        <taxon>Eukaryota</taxon>
        <taxon>Fungi</taxon>
        <taxon>Dikarya</taxon>
        <taxon>Ascomycota</taxon>
        <taxon>Saccharomycotina</taxon>
        <taxon>Pichiomycetes</taxon>
        <taxon>Debaryomycetaceae</taxon>
        <taxon>Candida/Lodderomyces clade</taxon>
        <taxon>Candida</taxon>
    </lineage>
</organism>
<feature type="compositionally biased region" description="Low complexity" evidence="5">
    <location>
        <begin position="73"/>
        <end position="88"/>
    </location>
</feature>
<feature type="domain" description="BHLH" evidence="6">
    <location>
        <begin position="113"/>
        <end position="204"/>
    </location>
</feature>
<feature type="region of interest" description="Disordered" evidence="5">
    <location>
        <begin position="1"/>
        <end position="23"/>
    </location>
</feature>
<dbReference type="GO" id="GO:0046983">
    <property type="term" value="F:protein dimerization activity"/>
    <property type="evidence" value="ECO:0007669"/>
    <property type="project" value="InterPro"/>
</dbReference>
<dbReference type="GO" id="GO:0000981">
    <property type="term" value="F:DNA-binding transcription factor activity, RNA polymerase II-specific"/>
    <property type="evidence" value="ECO:0007669"/>
    <property type="project" value="TreeGrafter"/>
</dbReference>
<sequence>MSQFGEYYDTYQGGGGAPQQYVSDMSQTSNIPSINIRQDTNDNLTGLNLNKDNFDNLLSGSFDIKKQLSQSLNNSGSGIGASNSGGISKPHSRRNSTYIKSHEGSDNEDDDQGGNDKDGGNERKRRDNINEKIQELLTLIPADFFQNGTNNVPEPKPKAATTATNKTAKESTPDDDLGKNSGTKDGKPNKGQILTKSVEYLQYLQNLIDENNRKEVELIMRLKTLELKAANQPTENIPIRIGYTSAERALGEIGVGPCSEEYFKDVLVKSATTSKSARRNSNS</sequence>
<dbReference type="eggNOG" id="ENOG502S1F7">
    <property type="taxonomic scope" value="Eukaryota"/>
</dbReference>
<evidence type="ECO:0000256" key="1">
    <source>
        <dbReference type="ARBA" id="ARBA00004123"/>
    </source>
</evidence>
<dbReference type="InterPro" id="IPR011598">
    <property type="entry name" value="bHLH_dom"/>
</dbReference>
<dbReference type="OrthoDB" id="690068at2759"/>
<reference evidence="7 8" key="1">
    <citation type="submission" date="2013-02" db="EMBL/GenBank/DDBJ databases">
        <title>Genome sequence of Candida maltosa Xu316, a potential industrial strain for xylitol and ethanol production.</title>
        <authorList>
            <person name="Yu J."/>
            <person name="Wang Q."/>
            <person name="Geng X."/>
            <person name="Bao W."/>
            <person name="He P."/>
            <person name="Cai J."/>
        </authorList>
    </citation>
    <scope>NUCLEOTIDE SEQUENCE [LARGE SCALE GENOMIC DNA]</scope>
    <source>
        <strain evidence="8">Xu316</strain>
    </source>
</reference>
<keyword evidence="8" id="KW-1185">Reference proteome</keyword>
<dbReference type="GO" id="GO:0000978">
    <property type="term" value="F:RNA polymerase II cis-regulatory region sequence-specific DNA binding"/>
    <property type="evidence" value="ECO:0007669"/>
    <property type="project" value="TreeGrafter"/>
</dbReference>
<comment type="caution">
    <text evidence="7">The sequence shown here is derived from an EMBL/GenBank/DDBJ whole genome shotgun (WGS) entry which is preliminary data.</text>
</comment>
<feature type="compositionally biased region" description="Basic and acidic residues" evidence="5">
    <location>
        <begin position="114"/>
        <end position="127"/>
    </location>
</feature>
<dbReference type="SUPFAM" id="SSF47459">
    <property type="entry name" value="HLH, helix-loop-helix DNA-binding domain"/>
    <property type="match status" value="1"/>
</dbReference>
<dbReference type="InterPro" id="IPR036638">
    <property type="entry name" value="HLH_DNA-bd_sf"/>
</dbReference>
<dbReference type="PANTHER" id="PTHR46117:SF3">
    <property type="entry name" value="FI24210P1"/>
    <property type="match status" value="1"/>
</dbReference>
<dbReference type="Gene3D" id="4.10.280.10">
    <property type="entry name" value="Helix-loop-helix DNA-binding domain"/>
    <property type="match status" value="1"/>
</dbReference>
<dbReference type="Pfam" id="PF00010">
    <property type="entry name" value="HLH"/>
    <property type="match status" value="1"/>
</dbReference>
<comment type="subcellular location">
    <subcellularLocation>
        <location evidence="1">Nucleus</location>
    </subcellularLocation>
</comment>
<dbReference type="EMBL" id="AOGT01000521">
    <property type="protein sequence ID" value="EMG49688.1"/>
    <property type="molecule type" value="Genomic_DNA"/>
</dbReference>
<dbReference type="AlphaFoldDB" id="M3JC19"/>
<evidence type="ECO:0000313" key="8">
    <source>
        <dbReference type="Proteomes" id="UP000011777"/>
    </source>
</evidence>
<dbReference type="PANTHER" id="PTHR46117">
    <property type="entry name" value="FI24210P1"/>
    <property type="match status" value="1"/>
</dbReference>
<feature type="compositionally biased region" description="Basic and acidic residues" evidence="5">
    <location>
        <begin position="167"/>
        <end position="188"/>
    </location>
</feature>
<proteinExistence type="predicted"/>
<evidence type="ECO:0000256" key="5">
    <source>
        <dbReference type="SAM" id="MobiDB-lite"/>
    </source>
</evidence>
<protein>
    <submittedName>
        <fullName evidence="7">Retrograde regulation protein 1</fullName>
    </submittedName>
</protein>
<dbReference type="CDD" id="cd11387">
    <property type="entry name" value="bHLHzip_USF_MITF"/>
    <property type="match status" value="1"/>
</dbReference>
<dbReference type="HOGENOM" id="CLU_983518_0_0_1"/>
<dbReference type="STRING" id="1245528.M3JC19"/>
<feature type="region of interest" description="Disordered" evidence="5">
    <location>
        <begin position="71"/>
        <end position="127"/>
    </location>
</feature>
<dbReference type="SMART" id="SM00353">
    <property type="entry name" value="HLH"/>
    <property type="match status" value="1"/>
</dbReference>
<evidence type="ECO:0000256" key="3">
    <source>
        <dbReference type="ARBA" id="ARBA00023163"/>
    </source>
</evidence>
<evidence type="ECO:0000313" key="7">
    <source>
        <dbReference type="EMBL" id="EMG49688.1"/>
    </source>
</evidence>
<evidence type="ECO:0000259" key="6">
    <source>
        <dbReference type="PROSITE" id="PS50888"/>
    </source>
</evidence>